<feature type="transmembrane region" description="Helical" evidence="8">
    <location>
        <begin position="114"/>
        <end position="135"/>
    </location>
</feature>
<feature type="transmembrane region" description="Helical" evidence="8">
    <location>
        <begin position="209"/>
        <end position="229"/>
    </location>
</feature>
<comment type="subcellular location">
    <subcellularLocation>
        <location evidence="1">Cell membrane</location>
        <topology evidence="1">Multi-pass membrane protein</topology>
    </subcellularLocation>
</comment>
<feature type="transmembrane region" description="Helical" evidence="8">
    <location>
        <begin position="412"/>
        <end position="431"/>
    </location>
</feature>
<dbReference type="Gene3D" id="1.20.1250.20">
    <property type="entry name" value="MFS general substrate transporter like domains"/>
    <property type="match status" value="2"/>
</dbReference>
<evidence type="ECO:0000256" key="5">
    <source>
        <dbReference type="ARBA" id="ARBA00022692"/>
    </source>
</evidence>
<dbReference type="PANTHER" id="PTHR42718:SF9">
    <property type="entry name" value="MAJOR FACILITATOR SUPERFAMILY MULTIDRUG TRANSPORTER MFSC"/>
    <property type="match status" value="1"/>
</dbReference>
<dbReference type="PANTHER" id="PTHR42718">
    <property type="entry name" value="MAJOR FACILITATOR SUPERFAMILY MULTIDRUG TRANSPORTER MFSC"/>
    <property type="match status" value="1"/>
</dbReference>
<feature type="transmembrane region" description="Helical" evidence="8">
    <location>
        <begin position="147"/>
        <end position="165"/>
    </location>
</feature>
<dbReference type="NCBIfam" id="TIGR00711">
    <property type="entry name" value="efflux_EmrB"/>
    <property type="match status" value="1"/>
</dbReference>
<evidence type="ECO:0000256" key="8">
    <source>
        <dbReference type="SAM" id="Phobius"/>
    </source>
</evidence>
<dbReference type="CDD" id="cd17503">
    <property type="entry name" value="MFS_LmrB_MDR_like"/>
    <property type="match status" value="1"/>
</dbReference>
<dbReference type="InterPro" id="IPR036259">
    <property type="entry name" value="MFS_trans_sf"/>
</dbReference>
<dbReference type="GO" id="GO:0005886">
    <property type="term" value="C:plasma membrane"/>
    <property type="evidence" value="ECO:0007669"/>
    <property type="project" value="UniProtKB-SubCell"/>
</dbReference>
<evidence type="ECO:0000256" key="2">
    <source>
        <dbReference type="ARBA" id="ARBA00008537"/>
    </source>
</evidence>
<comment type="caution">
    <text evidence="10">The sequence shown here is derived from an EMBL/GenBank/DDBJ whole genome shotgun (WGS) entry which is preliminary data.</text>
</comment>
<feature type="transmembrane region" description="Helical" evidence="8">
    <location>
        <begin position="58"/>
        <end position="82"/>
    </location>
</feature>
<keyword evidence="5 8" id="KW-0812">Transmembrane</keyword>
<dbReference type="InterPro" id="IPR011701">
    <property type="entry name" value="MFS"/>
</dbReference>
<evidence type="ECO:0000259" key="9">
    <source>
        <dbReference type="PROSITE" id="PS50850"/>
    </source>
</evidence>
<feature type="transmembrane region" description="Helical" evidence="8">
    <location>
        <begin position="280"/>
        <end position="300"/>
    </location>
</feature>
<keyword evidence="11" id="KW-1185">Reference proteome</keyword>
<accession>A0A7X3LK61</accession>
<organism evidence="10 11">
    <name type="scientific">Paenibacillus dendrobii</name>
    <dbReference type="NCBI Taxonomy" id="2691084"/>
    <lineage>
        <taxon>Bacteria</taxon>
        <taxon>Bacillati</taxon>
        <taxon>Bacillota</taxon>
        <taxon>Bacilli</taxon>
        <taxon>Bacillales</taxon>
        <taxon>Paenibacillaceae</taxon>
        <taxon>Paenibacillus</taxon>
    </lineage>
</organism>
<proteinExistence type="inferred from homology"/>
<feature type="transmembrane region" description="Helical" evidence="8">
    <location>
        <begin position="345"/>
        <end position="364"/>
    </location>
</feature>
<sequence>MANIQAKATKPPKEKIDRGILKVALILVFGAIASQLDSTMVNVAINTLATNLHSTVSAIQWVITGYVLTMGLAVPISGWAIGRFGGRNVYMFSLWVFLISSLLCSLAWNTGSLIGFRLIQGIGAGLLIPTMQNVLVQSAGGRSLGRLISIISIPALLGPILGPVIGGLIMDNLSWRWIFYVNIPIMMVALWLTWRHIPRDESSQNKPRLDVIGFLLLSPSFAVLIYGISKISSQGQLISAGVLVPLAAGLLLLAAYIVYALRSSRPPLLDLHLFRSRHFLASNVTLFLSGMVMNGVLLLLPLYYEQVRGESVLMTGLLLIPQGVGMLITRSWIGGLADRVGPRSIVLFSLAVTFVASIPFAFAGADTNHFLLGAAQLVRGAALNGILIPIMVSAYKGLRKEQIPHASISTRIFQTIGGAFGSAVLATVIGQQLKGGAGASLSSLSHAYQTAFWWSVGFAAVSFFPAMFLSGRESGNGDAQTKQ</sequence>
<keyword evidence="4" id="KW-1003">Cell membrane</keyword>
<gene>
    <name evidence="10" type="ORF">GRF59_21860</name>
</gene>
<reference evidence="10 11" key="1">
    <citation type="submission" date="2019-12" db="EMBL/GenBank/DDBJ databases">
        <title>Paenibacillus sp. nov., an endophytic bacterium isolated from the stem of Dendrobium.</title>
        <authorList>
            <person name="Zhao R."/>
        </authorList>
    </citation>
    <scope>NUCLEOTIDE SEQUENCE [LARGE SCALE GENOMIC DNA]</scope>
    <source>
        <strain evidence="10 11">HJL G12</strain>
    </source>
</reference>
<evidence type="ECO:0000256" key="3">
    <source>
        <dbReference type="ARBA" id="ARBA00022448"/>
    </source>
</evidence>
<dbReference type="InterPro" id="IPR020846">
    <property type="entry name" value="MFS_dom"/>
</dbReference>
<feature type="transmembrane region" description="Helical" evidence="8">
    <location>
        <begin position="20"/>
        <end position="38"/>
    </location>
</feature>
<feature type="transmembrane region" description="Helical" evidence="8">
    <location>
        <begin position="89"/>
        <end position="108"/>
    </location>
</feature>
<dbReference type="SUPFAM" id="SSF103473">
    <property type="entry name" value="MFS general substrate transporter"/>
    <property type="match status" value="1"/>
</dbReference>
<evidence type="ECO:0000256" key="7">
    <source>
        <dbReference type="ARBA" id="ARBA00023136"/>
    </source>
</evidence>
<feature type="domain" description="Major facilitator superfamily (MFS) profile" evidence="9">
    <location>
        <begin position="23"/>
        <end position="474"/>
    </location>
</feature>
<feature type="transmembrane region" description="Helical" evidence="8">
    <location>
        <begin position="235"/>
        <end position="259"/>
    </location>
</feature>
<dbReference type="AlphaFoldDB" id="A0A7X3LK61"/>
<feature type="transmembrane region" description="Helical" evidence="8">
    <location>
        <begin position="177"/>
        <end position="197"/>
    </location>
</feature>
<evidence type="ECO:0000256" key="6">
    <source>
        <dbReference type="ARBA" id="ARBA00022989"/>
    </source>
</evidence>
<evidence type="ECO:0000256" key="4">
    <source>
        <dbReference type="ARBA" id="ARBA00022475"/>
    </source>
</evidence>
<keyword evidence="3" id="KW-0813">Transport</keyword>
<dbReference type="PROSITE" id="PS50850">
    <property type="entry name" value="MFS"/>
    <property type="match status" value="1"/>
</dbReference>
<comment type="similarity">
    <text evidence="2">Belongs to the major facilitator superfamily. EmrB family.</text>
</comment>
<keyword evidence="6 8" id="KW-1133">Transmembrane helix</keyword>
<keyword evidence="7 8" id="KW-0472">Membrane</keyword>
<dbReference type="InterPro" id="IPR004638">
    <property type="entry name" value="EmrB-like"/>
</dbReference>
<protein>
    <submittedName>
        <fullName evidence="10">DHA2 family efflux MFS transporter permease subunit</fullName>
    </submittedName>
</protein>
<evidence type="ECO:0000256" key="1">
    <source>
        <dbReference type="ARBA" id="ARBA00004651"/>
    </source>
</evidence>
<feature type="transmembrane region" description="Helical" evidence="8">
    <location>
        <begin position="451"/>
        <end position="469"/>
    </location>
</feature>
<feature type="transmembrane region" description="Helical" evidence="8">
    <location>
        <begin position="370"/>
        <end position="392"/>
    </location>
</feature>
<dbReference type="EMBL" id="WUBI01000004">
    <property type="protein sequence ID" value="MWV46253.1"/>
    <property type="molecule type" value="Genomic_DNA"/>
</dbReference>
<dbReference type="Proteomes" id="UP000460318">
    <property type="component" value="Unassembled WGS sequence"/>
</dbReference>
<evidence type="ECO:0000313" key="11">
    <source>
        <dbReference type="Proteomes" id="UP000460318"/>
    </source>
</evidence>
<feature type="transmembrane region" description="Helical" evidence="8">
    <location>
        <begin position="312"/>
        <end position="333"/>
    </location>
</feature>
<name>A0A7X3LK61_9BACL</name>
<dbReference type="GO" id="GO:0022857">
    <property type="term" value="F:transmembrane transporter activity"/>
    <property type="evidence" value="ECO:0007669"/>
    <property type="project" value="InterPro"/>
</dbReference>
<evidence type="ECO:0000313" key="10">
    <source>
        <dbReference type="EMBL" id="MWV46253.1"/>
    </source>
</evidence>
<dbReference type="RefSeq" id="WP_160499856.1">
    <property type="nucleotide sequence ID" value="NZ_WUBI01000004.1"/>
</dbReference>
<dbReference type="Pfam" id="PF07690">
    <property type="entry name" value="MFS_1"/>
    <property type="match status" value="1"/>
</dbReference>